<proteinExistence type="predicted"/>
<organism evidence="1">
    <name type="scientific">uncultured marine virus</name>
    <dbReference type="NCBI Taxonomy" id="186617"/>
    <lineage>
        <taxon>Viruses</taxon>
        <taxon>environmental samples</taxon>
    </lineage>
</organism>
<reference evidence="1" key="2">
    <citation type="submission" date="2015-03" db="EMBL/GenBank/DDBJ databases">
        <authorList>
            <person name="Chow C.-E.T."/>
            <person name="Winget D.M."/>
            <person name="White R.A.III."/>
            <person name="Hallam S.J."/>
            <person name="Suttle C.A."/>
        </authorList>
    </citation>
    <scope>NUCLEOTIDE SEQUENCE</scope>
    <source>
        <strain evidence="1">Oxic3_3</strain>
    </source>
</reference>
<dbReference type="EMBL" id="KR029609">
    <property type="protein sequence ID" value="AKH48755.1"/>
    <property type="molecule type" value="Genomic_DNA"/>
</dbReference>
<name>A0A0F7LA06_9VIRU</name>
<protein>
    <submittedName>
        <fullName evidence="1">Uncharacterized protein</fullName>
    </submittedName>
</protein>
<accession>A0A0F7LA06</accession>
<sequence length="61" mass="6790">MVKFLLAISCALPVRKEVSLLVVGCVIVCCLPRLYVSQLKHFVLPSVLTPRASLDPHFEHC</sequence>
<evidence type="ECO:0000313" key="1">
    <source>
        <dbReference type="EMBL" id="AKH48755.1"/>
    </source>
</evidence>
<reference evidence="1" key="1">
    <citation type="journal article" date="2015" name="Front. Microbiol.">
        <title>Combining genomic sequencing methods to explore viral diversity and reveal potential virus-host interactions.</title>
        <authorList>
            <person name="Chow C.E."/>
            <person name="Winget D.M."/>
            <person name="White R.A.III."/>
            <person name="Hallam S.J."/>
            <person name="Suttle C.A."/>
        </authorList>
    </citation>
    <scope>NUCLEOTIDE SEQUENCE</scope>
    <source>
        <strain evidence="1">Oxic3_3</strain>
    </source>
</reference>